<accession>A0A0R2S8R3</accession>
<dbReference type="PANTHER" id="PTHR42901:SF1">
    <property type="entry name" value="ALCOHOL DEHYDROGENASE"/>
    <property type="match status" value="1"/>
</dbReference>
<gene>
    <name evidence="3" type="ORF">ABR69_10885</name>
</gene>
<evidence type="ECO:0000256" key="2">
    <source>
        <dbReference type="ARBA" id="ARBA00023002"/>
    </source>
</evidence>
<dbReference type="InterPro" id="IPR020904">
    <property type="entry name" value="Sc_DH/Rdtase_CS"/>
</dbReference>
<dbReference type="PRINTS" id="PR00081">
    <property type="entry name" value="GDHRDH"/>
</dbReference>
<dbReference type="NCBIfam" id="NF006509">
    <property type="entry name" value="PRK08945.1"/>
    <property type="match status" value="1"/>
</dbReference>
<reference evidence="3 4" key="1">
    <citation type="submission" date="2015-10" db="EMBL/GenBank/DDBJ databases">
        <title>Metagenome-Assembled Genomes uncover a global brackish microbiome.</title>
        <authorList>
            <person name="Hugerth L.W."/>
            <person name="Larsson J."/>
            <person name="Alneberg J."/>
            <person name="Lindh M.V."/>
            <person name="Legrand C."/>
            <person name="Pinhassi J."/>
            <person name="Andersson A.F."/>
        </authorList>
    </citation>
    <scope>NUCLEOTIDE SEQUENCE [LARGE SCALE GENOMIC DNA]</scope>
    <source>
        <strain evidence="3">BACL4 MAG-120507-bin80</strain>
    </source>
</reference>
<evidence type="ECO:0000313" key="3">
    <source>
        <dbReference type="EMBL" id="KRO71268.1"/>
    </source>
</evidence>
<keyword evidence="2" id="KW-0560">Oxidoreductase</keyword>
<dbReference type="PANTHER" id="PTHR42901">
    <property type="entry name" value="ALCOHOL DEHYDROGENASE"/>
    <property type="match status" value="1"/>
</dbReference>
<name>A0A0R2S8R3_9GAMM</name>
<dbReference type="Proteomes" id="UP000051934">
    <property type="component" value="Unassembled WGS sequence"/>
</dbReference>
<dbReference type="PROSITE" id="PS00061">
    <property type="entry name" value="ADH_SHORT"/>
    <property type="match status" value="1"/>
</dbReference>
<dbReference type="AlphaFoldDB" id="A0A0R2S8R3"/>
<proteinExistence type="inferred from homology"/>
<dbReference type="Gene3D" id="3.40.50.720">
    <property type="entry name" value="NAD(P)-binding Rossmann-like Domain"/>
    <property type="match status" value="1"/>
</dbReference>
<dbReference type="InterPro" id="IPR002347">
    <property type="entry name" value="SDR_fam"/>
</dbReference>
<evidence type="ECO:0000313" key="4">
    <source>
        <dbReference type="Proteomes" id="UP000051934"/>
    </source>
</evidence>
<dbReference type="InterPro" id="IPR036291">
    <property type="entry name" value="NAD(P)-bd_dom_sf"/>
</dbReference>
<comment type="caution">
    <text evidence="3">The sequence shown here is derived from an EMBL/GenBank/DDBJ whole genome shotgun (WGS) entry which is preliminary data.</text>
</comment>
<dbReference type="EMBL" id="LIBB01000210">
    <property type="protein sequence ID" value="KRO71268.1"/>
    <property type="molecule type" value="Genomic_DNA"/>
</dbReference>
<sequence length="251" mass="27075">MTFTYDAAQDCLNDKNILITGASDGIGRAVAAEFCARGANVIALGRSQEKLEALFDEIEATYPGRLIIHPLDLSTATSAEYATLASALGEQFDTLDGLIHNAALLGARSPIEYYPDSDWDKLMQVNVTAPFKLTKALVPALTRSSDARVIFTSSSVGRVGRAYWGAYGISKFALEGLMQTFAEEVGNISEISVMSFNPGGTRTAMRRDAYPAEDPITQPTPESLLPLYLYLMSPAAKKHHGQALDARGFEG</sequence>
<dbReference type="SUPFAM" id="SSF51735">
    <property type="entry name" value="NAD(P)-binding Rossmann-fold domains"/>
    <property type="match status" value="1"/>
</dbReference>
<evidence type="ECO:0000256" key="1">
    <source>
        <dbReference type="ARBA" id="ARBA00006484"/>
    </source>
</evidence>
<comment type="similarity">
    <text evidence="1">Belongs to the short-chain dehydrogenases/reductases (SDR) family.</text>
</comment>
<organism evidence="3 4">
    <name type="scientific">OM182 bacterium BACL3 MAG-120507-bin80</name>
    <dbReference type="NCBI Taxonomy" id="1655577"/>
    <lineage>
        <taxon>Bacteria</taxon>
        <taxon>Pseudomonadati</taxon>
        <taxon>Pseudomonadota</taxon>
        <taxon>Gammaproteobacteria</taxon>
        <taxon>OMG group</taxon>
        <taxon>OM182 clade</taxon>
    </lineage>
</organism>
<dbReference type="GO" id="GO:0016491">
    <property type="term" value="F:oxidoreductase activity"/>
    <property type="evidence" value="ECO:0007669"/>
    <property type="project" value="UniProtKB-KW"/>
</dbReference>
<dbReference type="Pfam" id="PF00106">
    <property type="entry name" value="adh_short"/>
    <property type="match status" value="1"/>
</dbReference>
<protein>
    <submittedName>
        <fullName evidence="3">3-oxoacyl-ACP reductase</fullName>
    </submittedName>
</protein>